<feature type="transmembrane region" description="Helical" evidence="8">
    <location>
        <begin position="195"/>
        <end position="228"/>
    </location>
</feature>
<dbReference type="AlphaFoldDB" id="A0A6G9Y6C0"/>
<keyword evidence="4 8" id="KW-0812">Transmembrane</keyword>
<feature type="transmembrane region" description="Helical" evidence="8">
    <location>
        <begin position="12"/>
        <end position="32"/>
    </location>
</feature>
<dbReference type="SUPFAM" id="SSF82866">
    <property type="entry name" value="Multidrug efflux transporter AcrB transmembrane domain"/>
    <property type="match status" value="2"/>
</dbReference>
<feature type="transmembrane region" description="Helical" evidence="8">
    <location>
        <begin position="378"/>
        <end position="400"/>
    </location>
</feature>
<dbReference type="InterPro" id="IPR050545">
    <property type="entry name" value="Mycobact_MmpL"/>
</dbReference>
<feature type="domain" description="Membrane transport protein MMPL" evidence="9">
    <location>
        <begin position="45"/>
        <end position="378"/>
    </location>
</feature>
<dbReference type="Gene3D" id="1.20.1640.10">
    <property type="entry name" value="Multidrug efflux transporter AcrB transmembrane domain"/>
    <property type="match status" value="2"/>
</dbReference>
<evidence type="ECO:0000256" key="3">
    <source>
        <dbReference type="ARBA" id="ARBA00022475"/>
    </source>
</evidence>
<evidence type="ECO:0000256" key="6">
    <source>
        <dbReference type="ARBA" id="ARBA00023136"/>
    </source>
</evidence>
<evidence type="ECO:0000256" key="4">
    <source>
        <dbReference type="ARBA" id="ARBA00022692"/>
    </source>
</evidence>
<dbReference type="GO" id="GO:0005886">
    <property type="term" value="C:plasma membrane"/>
    <property type="evidence" value="ECO:0007669"/>
    <property type="project" value="UniProtKB-SubCell"/>
</dbReference>
<feature type="compositionally biased region" description="Basic and acidic residues" evidence="7">
    <location>
        <begin position="752"/>
        <end position="766"/>
    </location>
</feature>
<feature type="transmembrane region" description="Helical" evidence="8">
    <location>
        <begin position="663"/>
        <end position="683"/>
    </location>
</feature>
<feature type="transmembrane region" description="Helical" evidence="8">
    <location>
        <begin position="289"/>
        <end position="310"/>
    </location>
</feature>
<keyword evidence="6 8" id="KW-0472">Membrane</keyword>
<evidence type="ECO:0000259" key="9">
    <source>
        <dbReference type="Pfam" id="PF03176"/>
    </source>
</evidence>
<dbReference type="PANTHER" id="PTHR33406:SF11">
    <property type="entry name" value="MEMBRANE PROTEIN SCO6666-RELATED"/>
    <property type="match status" value="1"/>
</dbReference>
<dbReference type="Proteomes" id="UP000503540">
    <property type="component" value="Chromosome"/>
</dbReference>
<dbReference type="Pfam" id="PF03176">
    <property type="entry name" value="MMPL"/>
    <property type="match status" value="2"/>
</dbReference>
<organism evidence="10 11">
    <name type="scientific">Nocardia arthritidis</name>
    <dbReference type="NCBI Taxonomy" id="228602"/>
    <lineage>
        <taxon>Bacteria</taxon>
        <taxon>Bacillati</taxon>
        <taxon>Actinomycetota</taxon>
        <taxon>Actinomycetes</taxon>
        <taxon>Mycobacteriales</taxon>
        <taxon>Nocardiaceae</taxon>
        <taxon>Nocardia</taxon>
    </lineage>
</organism>
<reference evidence="10 11" key="1">
    <citation type="journal article" date="2019" name="ACS Chem. Biol.">
        <title>Identification and Mobilization of a Cryptic Antibiotic Biosynthesis Gene Locus from a Human-Pathogenic Nocardia Isolate.</title>
        <authorList>
            <person name="Herisse M."/>
            <person name="Ishida K."/>
            <person name="Porter J.L."/>
            <person name="Howden B."/>
            <person name="Hertweck C."/>
            <person name="Stinear T.P."/>
            <person name="Pidot S.J."/>
        </authorList>
    </citation>
    <scope>NUCLEOTIDE SEQUENCE [LARGE SCALE GENOMIC DNA]</scope>
    <source>
        <strain evidence="10 11">AUSMDU00012717</strain>
    </source>
</reference>
<evidence type="ECO:0000256" key="7">
    <source>
        <dbReference type="SAM" id="MobiDB-lite"/>
    </source>
</evidence>
<feature type="transmembrane region" description="Helical" evidence="8">
    <location>
        <begin position="316"/>
        <end position="341"/>
    </location>
</feature>
<feature type="transmembrane region" description="Helical" evidence="8">
    <location>
        <begin position="638"/>
        <end position="657"/>
    </location>
</feature>
<gene>
    <name evidence="10" type="ORF">F5544_04125</name>
</gene>
<evidence type="ECO:0000256" key="2">
    <source>
        <dbReference type="ARBA" id="ARBA00010157"/>
    </source>
</evidence>
<name>A0A6G9Y6C0_9NOCA</name>
<feature type="transmembrane region" description="Helical" evidence="8">
    <location>
        <begin position="553"/>
        <end position="572"/>
    </location>
</feature>
<evidence type="ECO:0000313" key="11">
    <source>
        <dbReference type="Proteomes" id="UP000503540"/>
    </source>
</evidence>
<keyword evidence="5 8" id="KW-1133">Transmembrane helix</keyword>
<keyword evidence="3" id="KW-1003">Cell membrane</keyword>
<evidence type="ECO:0000256" key="5">
    <source>
        <dbReference type="ARBA" id="ARBA00022989"/>
    </source>
</evidence>
<feature type="region of interest" description="Disordered" evidence="7">
    <location>
        <begin position="745"/>
        <end position="776"/>
    </location>
</feature>
<evidence type="ECO:0000256" key="1">
    <source>
        <dbReference type="ARBA" id="ARBA00004651"/>
    </source>
</evidence>
<protein>
    <submittedName>
        <fullName evidence="10">MMPL family transporter</fullName>
    </submittedName>
</protein>
<dbReference type="KEGG" id="nah:F5544_04125"/>
<feature type="transmembrane region" description="Helical" evidence="8">
    <location>
        <begin position="592"/>
        <end position="611"/>
    </location>
</feature>
<proteinExistence type="inferred from homology"/>
<feature type="transmembrane region" description="Helical" evidence="8">
    <location>
        <begin position="240"/>
        <end position="261"/>
    </location>
</feature>
<dbReference type="PANTHER" id="PTHR33406">
    <property type="entry name" value="MEMBRANE PROTEIN MJ1562-RELATED"/>
    <property type="match status" value="1"/>
</dbReference>
<evidence type="ECO:0000256" key="8">
    <source>
        <dbReference type="SAM" id="Phobius"/>
    </source>
</evidence>
<feature type="domain" description="Membrane transport protein MMPL" evidence="9">
    <location>
        <begin position="495"/>
        <end position="700"/>
    </location>
</feature>
<keyword evidence="11" id="KW-1185">Reference proteome</keyword>
<comment type="subcellular location">
    <subcellularLocation>
        <location evidence="1">Cell membrane</location>
        <topology evidence="1">Multi-pass membrane protein</topology>
    </subcellularLocation>
</comment>
<dbReference type="EMBL" id="CP046172">
    <property type="protein sequence ID" value="QIS08739.1"/>
    <property type="molecule type" value="Genomic_DNA"/>
</dbReference>
<evidence type="ECO:0000313" key="10">
    <source>
        <dbReference type="EMBL" id="QIS08739.1"/>
    </source>
</evidence>
<feature type="transmembrane region" description="Helical" evidence="8">
    <location>
        <begin position="520"/>
        <end position="541"/>
    </location>
</feature>
<accession>A0A6G9Y6C0</accession>
<comment type="similarity">
    <text evidence="2">Belongs to the resistance-nodulation-cell division (RND) (TC 2.A.6) family. MmpL subfamily.</text>
</comment>
<dbReference type="InterPro" id="IPR004869">
    <property type="entry name" value="MMPL_dom"/>
</dbReference>
<sequence length="776" mass="83507">MFTWWGRIVYRLRFGVIGVAVAGLLALGGYGFGLQDHLSSGGLYDPGSESAQASRLADEAFGRDHGVDVAVLYTAPDSKTVDDPEFAGKIIDNLKSLPREHPDQIIGINAAYWPAAGGMASASAAATPDKKHAIALIGIRGDDDTTMVRNYRKVKDVFFIPGVDVQVSGLQPITGTLNDTMDEDLHRMEILAIPAVGVLLFFIFGGIVAAALPLAIGGLTMLGALGIVRVLTNFTEVNSFVSSVVTMIGLGLAIDYGLFIVSRFREEIAEGYDTAAAVRRTVMTAGRTVVFSATMIIASLGGMLLFPQGFLKSMAYGAITTVSLAALTAITILPAVLGILGKRVDALGLKRFRTTKTTEQIENGFWGRMTVWVMKHPLKISVSLCIVLLLLILPVQHLVFGGFSEKYLPPDNRVRLAKEQIDTLFPQRRSDPIELVFLADDSLAVGPVVKQAQQAPGLATEFEVPKPGNRPDVFRTKANVADINNAGATIEYLRAMELPDGVTMLVGGIPALQKDSIDALLFRIPIMVVLVLLLTTILMFLTFGSLVLPIKAALMSALGLGSTLGILTWIFIDGHGSGLLNFTPQPIQANVLVLIIAIIYGLSTDYEVFLISRMVEARAKGASTTEAVRVGTAHTGRIITAAALILLVVTGAFAFSKLVMMQYIAYGMIAALFIDATVLRMLLVPATMRLLGDDCWWAPQWLKRIQRRAGLGEPVLEHEHPGGVIDLVKTTPITDPVTERMAVVPGVGSPRRGREVPRPRTIRDPDAEAPTTPIVR</sequence>